<comment type="caution">
    <text evidence="2">The sequence shown here is derived from an EMBL/GenBank/DDBJ whole genome shotgun (WGS) entry which is preliminary data.</text>
</comment>
<feature type="region of interest" description="Disordered" evidence="1">
    <location>
        <begin position="771"/>
        <end position="804"/>
    </location>
</feature>
<dbReference type="InterPro" id="IPR011989">
    <property type="entry name" value="ARM-like"/>
</dbReference>
<feature type="compositionally biased region" description="Basic residues" evidence="1">
    <location>
        <begin position="1"/>
        <end position="16"/>
    </location>
</feature>
<evidence type="ECO:0000256" key="1">
    <source>
        <dbReference type="SAM" id="MobiDB-lite"/>
    </source>
</evidence>
<protein>
    <submittedName>
        <fullName evidence="2">Uncharacterized protein</fullName>
    </submittedName>
</protein>
<sequence length="876" mass="90775">MPPKAKKGPAGKGKQKSVKEPERPSWLSDEAWKVSKDVTRLVEKLRGAADKGPQGVSRAQASVMLWQLLYPPGGARTERQLDALKLNAIEAAMKTVGGGQPMEAAAAAGVTCAMLAAEGAADQVLKQSAVYIPVLLRAIAKGTPGGAAPALGVLQQLAEGPASRLRLMRALEPLDWSPLVHALSWPPDALGAGGRVACVNAAFLLKALILPAEPKVEEPAAAKAEAAKSKGGKAAAPARPATSGKDAKGAGTDPKAKPVLPVPAALKESMMTQLQAAQGIKALLQMIGRPHASALAKHAAIEIITAALQQQPSEMTQLISSDSHLAGICTVLGDVQASLPLKASTAALLKNFLAQEGIASPPPALPAAAGLSAIVSTSGGPAGVRTMPPDANAIGGFPPGRRPSKSRMTTITVMDHAAASSRRNSGATQALPGDVRKGPEGQPLDSRAASLWDPNVSHNNSIDGPSSRRATLREQLQAGPPIQSLKHRLASVTWRTKSLAMDSTELKAALAGSQPASNLSPAMQSLVTAEDSWSDSVLSKTAQQATARGFGGDIASVWQDIQRRSVLGPGTSHASSPRREWAPEINPITPYEPPPGMQQVLFEDVFLDTDKRNEALIRVQLVARAGGLSPLINLCGTPPAPAAKPTEAGTAGKKKKPVKKGKVQLPAGLAHAQSNAAACLRLMSMSDANKRNIMNLGGDLKLLPLLTNADNVTRWSARQALLHLAMLSEHTEALKAHGVPDYISGANIMRAARRPLTAPAMLESEAFHRALLGPTPPRNLSTAPPALKSSSTRGPDSSMGVRDGSLVPTLALGKRASALGLEAMQGRLVSTDRSAGLVPMSRRGSTLAGIATDVREFQAANVAADNGAVPFASAMS</sequence>
<evidence type="ECO:0000313" key="2">
    <source>
        <dbReference type="EMBL" id="KAK9819519.1"/>
    </source>
</evidence>
<dbReference type="Proteomes" id="UP001438707">
    <property type="component" value="Unassembled WGS sequence"/>
</dbReference>
<evidence type="ECO:0000313" key="3">
    <source>
        <dbReference type="Proteomes" id="UP001438707"/>
    </source>
</evidence>
<reference evidence="2 3" key="1">
    <citation type="journal article" date="2024" name="Nat. Commun.">
        <title>Phylogenomics reveals the evolutionary origins of lichenization in chlorophyte algae.</title>
        <authorList>
            <person name="Puginier C."/>
            <person name="Libourel C."/>
            <person name="Otte J."/>
            <person name="Skaloud P."/>
            <person name="Haon M."/>
            <person name="Grisel S."/>
            <person name="Petersen M."/>
            <person name="Berrin J.G."/>
            <person name="Delaux P.M."/>
            <person name="Dal Grande F."/>
            <person name="Keller J."/>
        </authorList>
    </citation>
    <scope>NUCLEOTIDE SEQUENCE [LARGE SCALE GENOMIC DNA]</scope>
    <source>
        <strain evidence="2 3">SAG 2145</strain>
    </source>
</reference>
<feature type="region of interest" description="Disordered" evidence="1">
    <location>
        <begin position="1"/>
        <end position="26"/>
    </location>
</feature>
<proteinExistence type="predicted"/>
<dbReference type="EMBL" id="JALJOS010000046">
    <property type="protein sequence ID" value="KAK9819519.1"/>
    <property type="molecule type" value="Genomic_DNA"/>
</dbReference>
<dbReference type="AlphaFoldDB" id="A0AAW1QDP2"/>
<feature type="region of interest" description="Disordered" evidence="1">
    <location>
        <begin position="640"/>
        <end position="660"/>
    </location>
</feature>
<organism evidence="2 3">
    <name type="scientific">Apatococcus lobatus</name>
    <dbReference type="NCBI Taxonomy" id="904363"/>
    <lineage>
        <taxon>Eukaryota</taxon>
        <taxon>Viridiplantae</taxon>
        <taxon>Chlorophyta</taxon>
        <taxon>core chlorophytes</taxon>
        <taxon>Trebouxiophyceae</taxon>
        <taxon>Chlorellales</taxon>
        <taxon>Chlorellaceae</taxon>
        <taxon>Apatococcus</taxon>
    </lineage>
</organism>
<feature type="compositionally biased region" description="Polar residues" evidence="1">
    <location>
        <begin position="778"/>
        <end position="795"/>
    </location>
</feature>
<gene>
    <name evidence="2" type="ORF">WJX74_003788</name>
</gene>
<feature type="region of interest" description="Disordered" evidence="1">
    <location>
        <begin position="386"/>
        <end position="466"/>
    </location>
</feature>
<feature type="compositionally biased region" description="Low complexity" evidence="1">
    <location>
        <begin position="232"/>
        <end position="241"/>
    </location>
</feature>
<dbReference type="Gene3D" id="1.25.10.10">
    <property type="entry name" value="Leucine-rich Repeat Variant"/>
    <property type="match status" value="1"/>
</dbReference>
<accession>A0AAW1QDP2</accession>
<feature type="region of interest" description="Disordered" evidence="1">
    <location>
        <begin position="221"/>
        <end position="259"/>
    </location>
</feature>
<keyword evidence="3" id="KW-1185">Reference proteome</keyword>
<name>A0AAW1QDP2_9CHLO</name>